<protein>
    <recommendedName>
        <fullName evidence="4">WGR domain-containing protein</fullName>
    </recommendedName>
</protein>
<evidence type="ECO:0000313" key="3">
    <source>
        <dbReference type="Proteomes" id="UP000318833"/>
    </source>
</evidence>
<keyword evidence="1" id="KW-0732">Signal</keyword>
<evidence type="ECO:0008006" key="4">
    <source>
        <dbReference type="Google" id="ProtNLM"/>
    </source>
</evidence>
<sequence length="264" mass="30066">MLRTLFLGLVLIFTLSSNAQKNINDYKYIIVPESYGFLKGNDTYQLNSLTKFLFNKYGFKAFLQSDNLPDELRRNGCSSLRADVKKRNGVFVTRLTIELTDCSGKVVFSSSEGSTREKDFKKAYQLALRDAFKDVEALNYTYSGYKEEIVAQNENAPTKEEVVKKEEPRVEEVIASAPVSKEEITYLFNDTGFVFKKQEYGFELFQKDEKVAIGKLFKSTNGKTYIVKAGDLSGNGYFDAYGNFILERINPVTNKLITDTFARQ</sequence>
<dbReference type="OrthoDB" id="1274006at2"/>
<evidence type="ECO:0000313" key="2">
    <source>
        <dbReference type="EMBL" id="TSE11081.1"/>
    </source>
</evidence>
<comment type="caution">
    <text evidence="2">The sequence shown here is derived from an EMBL/GenBank/DDBJ whole genome shotgun (WGS) entry which is preliminary data.</text>
</comment>
<gene>
    <name evidence="2" type="ORF">FOF46_02310</name>
</gene>
<dbReference type="Proteomes" id="UP000318833">
    <property type="component" value="Unassembled WGS sequence"/>
</dbReference>
<feature type="chain" id="PRO_5022153798" description="WGR domain-containing protein" evidence="1">
    <location>
        <begin position="20"/>
        <end position="264"/>
    </location>
</feature>
<feature type="signal peptide" evidence="1">
    <location>
        <begin position="1"/>
        <end position="19"/>
    </location>
</feature>
<dbReference type="AlphaFoldDB" id="A0A554VR31"/>
<dbReference type="EMBL" id="VLNR01000003">
    <property type="protein sequence ID" value="TSE11081.1"/>
    <property type="molecule type" value="Genomic_DNA"/>
</dbReference>
<reference evidence="2 3" key="1">
    <citation type="submission" date="2019-07" db="EMBL/GenBank/DDBJ databases">
        <title>The draft genome sequence of Aquimarina algiphila M91.</title>
        <authorList>
            <person name="Meng X."/>
        </authorList>
    </citation>
    <scope>NUCLEOTIDE SEQUENCE [LARGE SCALE GENOMIC DNA]</scope>
    <source>
        <strain evidence="2 3">M91</strain>
    </source>
</reference>
<evidence type="ECO:0000256" key="1">
    <source>
        <dbReference type="SAM" id="SignalP"/>
    </source>
</evidence>
<dbReference type="RefSeq" id="WP_109435189.1">
    <property type="nucleotide sequence ID" value="NZ_CANMIK010000026.1"/>
</dbReference>
<organism evidence="2 3">
    <name type="scientific">Aquimarina algiphila</name>
    <dbReference type="NCBI Taxonomy" id="2047982"/>
    <lineage>
        <taxon>Bacteria</taxon>
        <taxon>Pseudomonadati</taxon>
        <taxon>Bacteroidota</taxon>
        <taxon>Flavobacteriia</taxon>
        <taxon>Flavobacteriales</taxon>
        <taxon>Flavobacteriaceae</taxon>
        <taxon>Aquimarina</taxon>
    </lineage>
</organism>
<proteinExistence type="predicted"/>
<accession>A0A554VR31</accession>
<keyword evidence="3" id="KW-1185">Reference proteome</keyword>
<name>A0A554VR31_9FLAO</name>